<keyword evidence="6" id="KW-0443">Lipid metabolism</keyword>
<evidence type="ECO:0000256" key="6">
    <source>
        <dbReference type="ARBA" id="ARBA00023098"/>
    </source>
</evidence>
<dbReference type="Pfam" id="PF00698">
    <property type="entry name" value="Acyl_transf_1"/>
    <property type="match status" value="1"/>
</dbReference>
<name>E1ZUX3_CAMFO</name>
<accession>E1ZUX3</accession>
<keyword evidence="1" id="KW-0596">Phosphopantetheine</keyword>
<organism evidence="11">
    <name type="scientific">Camponotus floridanus</name>
    <name type="common">Florida carpenter ant</name>
    <dbReference type="NCBI Taxonomy" id="104421"/>
    <lineage>
        <taxon>Eukaryota</taxon>
        <taxon>Metazoa</taxon>
        <taxon>Ecdysozoa</taxon>
        <taxon>Arthropoda</taxon>
        <taxon>Hexapoda</taxon>
        <taxon>Insecta</taxon>
        <taxon>Pterygota</taxon>
        <taxon>Neoptera</taxon>
        <taxon>Endopterygota</taxon>
        <taxon>Hymenoptera</taxon>
        <taxon>Apocrita</taxon>
        <taxon>Aculeata</taxon>
        <taxon>Formicoidea</taxon>
        <taxon>Formicidae</taxon>
        <taxon>Formicinae</taxon>
        <taxon>Camponotus</taxon>
    </lineage>
</organism>
<gene>
    <name evidence="10" type="ORF">EAG_12526</name>
</gene>
<keyword evidence="4" id="KW-0521">NADP</keyword>
<dbReference type="GO" id="GO:0006633">
    <property type="term" value="P:fatty acid biosynthetic process"/>
    <property type="evidence" value="ECO:0007669"/>
    <property type="project" value="UniProtKB-UniPathway"/>
</dbReference>
<feature type="non-terminal residue" evidence="10">
    <location>
        <position position="1"/>
    </location>
</feature>
<dbReference type="InterPro" id="IPR032821">
    <property type="entry name" value="PKS_assoc"/>
</dbReference>
<dbReference type="Gene3D" id="3.40.366.10">
    <property type="entry name" value="Malonyl-Coenzyme A Acyl Carrier Protein, domain 2"/>
    <property type="match status" value="1"/>
</dbReference>
<keyword evidence="5" id="KW-0560">Oxidoreductase</keyword>
<dbReference type="InterPro" id="IPR001227">
    <property type="entry name" value="Ac_transferase_dom_sf"/>
</dbReference>
<dbReference type="OrthoDB" id="7547033at2759"/>
<dbReference type="InterPro" id="IPR042104">
    <property type="entry name" value="PKS_dehydratase_sf"/>
</dbReference>
<dbReference type="Gene3D" id="3.40.47.10">
    <property type="match status" value="1"/>
</dbReference>
<keyword evidence="7" id="KW-0275">Fatty acid biosynthesis</keyword>
<evidence type="ECO:0000313" key="11">
    <source>
        <dbReference type="Proteomes" id="UP000000311"/>
    </source>
</evidence>
<dbReference type="Gene3D" id="3.10.129.110">
    <property type="entry name" value="Polyketide synthase dehydratase"/>
    <property type="match status" value="1"/>
</dbReference>
<dbReference type="SMART" id="SM00827">
    <property type="entry name" value="PKS_AT"/>
    <property type="match status" value="1"/>
</dbReference>
<evidence type="ECO:0000256" key="2">
    <source>
        <dbReference type="ARBA" id="ARBA00022516"/>
    </source>
</evidence>
<sequence length="827" mass="92865">KDRKTPLLIGSVKSNMGHAEAASGLSGIAKVLIAMETGVIPANLHFAVPNPNICALTEGRIRVIDKATPWNGGLVGISSFGIGGTNSHVILRSNSKVKVSLDHAVETRLPKLVAVSGRTKEAVQIILNKANEHQQNNEFLSLLYSLHSDNISEHNIRGYEILAYDSTREIVEANYDEKRPVWFIFSGINSQWPGMGRELLHIETCQRSLQRCADVLKEHDVDLMNIIINGTDETYENVLVATVSIVAIQIALIDMLIFMDVRPDGIIGHSLGEISCSYADGAFTLEQTILAAYYRGKSIIESDLEPGAMAVVNLNWEKVKKMSLTDITPACHNSADLVTISGSPTSVKKFVEELKSKNIFAKMINCCGVAYHSKYIVPVKSKFRASLDMIVPKPKQRSTRWISSSVPEAAWDSPLAQFCSPDYHVNNMLSPVLFQEAIAHIPKNAITIEIAPHCLLQTILRKSLPSTVINIGLQKLNHSNNLIFLLSNVGKMYIGGAQPDIAKLYPSVSFPVSRGTPMIGSLVKWDHSATWQVPDFKHKSKESSEEHVIEINLSSKTDAYLTGHKIDGRFVYPGGCYILMVWQLFAKLHDTDFERLPVVFENIWFQRITFLPENKTIKFLIKLVEETGDFVILEANTIVVSGNIRIAEIIEKNQLNLPSLPMPSTKLLLNTEDMYRELRLRGYEHSGIFKGLKSCDNSFTIGELYWFNEWIAYMDSMFQFKLLSNNRRLVYGSKVPYVLIDPVLHRRLVNELPKNCGLPIYYSKNVNIIKSGGIKIRGTKFTTFQRQQKTTKPKYERYVFVPYENSSSLVLKDPKTEKIHILTVLLQ</sequence>
<dbReference type="InterPro" id="IPR049552">
    <property type="entry name" value="PKS_DH_N"/>
</dbReference>
<keyword evidence="2" id="KW-0444">Lipid biosynthesis</keyword>
<dbReference type="SUPFAM" id="SSF52151">
    <property type="entry name" value="FabD/lysophospholipase-like"/>
    <property type="match status" value="1"/>
</dbReference>
<evidence type="ECO:0000256" key="5">
    <source>
        <dbReference type="ARBA" id="ARBA00023002"/>
    </source>
</evidence>
<dbReference type="InterPro" id="IPR050091">
    <property type="entry name" value="PKS_NRPS_Biosynth_Enz"/>
</dbReference>
<dbReference type="OMA" id="FNEWIAY"/>
<dbReference type="Proteomes" id="UP000000311">
    <property type="component" value="Unassembled WGS sequence"/>
</dbReference>
<evidence type="ECO:0000256" key="8">
    <source>
        <dbReference type="ARBA" id="ARBA00023268"/>
    </source>
</evidence>
<dbReference type="EMBL" id="GL434321">
    <property type="protein sequence ID" value="EFN75016.1"/>
    <property type="molecule type" value="Genomic_DNA"/>
</dbReference>
<keyword evidence="3" id="KW-0276">Fatty acid metabolism</keyword>
<evidence type="ECO:0000256" key="4">
    <source>
        <dbReference type="ARBA" id="ARBA00022857"/>
    </source>
</evidence>
<dbReference type="SUPFAM" id="SSF55048">
    <property type="entry name" value="Probable ACP-binding domain of malonyl-CoA ACP transacylase"/>
    <property type="match status" value="1"/>
</dbReference>
<dbReference type="InterPro" id="IPR014031">
    <property type="entry name" value="Ketoacyl_synth_C"/>
</dbReference>
<evidence type="ECO:0000259" key="9">
    <source>
        <dbReference type="PROSITE" id="PS52004"/>
    </source>
</evidence>
<evidence type="ECO:0000256" key="1">
    <source>
        <dbReference type="ARBA" id="ARBA00022450"/>
    </source>
</evidence>
<keyword evidence="8" id="KW-0511">Multifunctional enzyme</keyword>
<keyword evidence="11" id="KW-1185">Reference proteome</keyword>
<dbReference type="GO" id="GO:0016491">
    <property type="term" value="F:oxidoreductase activity"/>
    <property type="evidence" value="ECO:0007669"/>
    <property type="project" value="UniProtKB-KW"/>
</dbReference>
<dbReference type="Pfam" id="PF21089">
    <property type="entry name" value="PKS_DH_N"/>
    <property type="match status" value="1"/>
</dbReference>
<dbReference type="Gene3D" id="3.30.70.3290">
    <property type="match status" value="1"/>
</dbReference>
<dbReference type="InterPro" id="IPR016036">
    <property type="entry name" value="Malonyl_transacylase_ACP-bd"/>
</dbReference>
<dbReference type="GO" id="GO:0004312">
    <property type="term" value="F:fatty acid synthase activity"/>
    <property type="evidence" value="ECO:0007669"/>
    <property type="project" value="TreeGrafter"/>
</dbReference>
<evidence type="ECO:0000313" key="10">
    <source>
        <dbReference type="EMBL" id="EFN75016.1"/>
    </source>
</evidence>
<dbReference type="PANTHER" id="PTHR43775:SF7">
    <property type="entry name" value="FATTY ACID SYNTHASE"/>
    <property type="match status" value="1"/>
</dbReference>
<dbReference type="UniPathway" id="UPA00094"/>
<dbReference type="InterPro" id="IPR016035">
    <property type="entry name" value="Acyl_Trfase/lysoPLipase"/>
</dbReference>
<dbReference type="AlphaFoldDB" id="E1ZUX3"/>
<dbReference type="InterPro" id="IPR014043">
    <property type="entry name" value="Acyl_transferase_dom"/>
</dbReference>
<feature type="non-terminal residue" evidence="10">
    <location>
        <position position="827"/>
    </location>
</feature>
<dbReference type="PANTHER" id="PTHR43775">
    <property type="entry name" value="FATTY ACID SYNTHASE"/>
    <property type="match status" value="1"/>
</dbReference>
<dbReference type="Pfam" id="PF16197">
    <property type="entry name" value="KAsynt_C_assoc"/>
    <property type="match status" value="1"/>
</dbReference>
<dbReference type="InterPro" id="IPR016039">
    <property type="entry name" value="Thiolase-like"/>
</dbReference>
<dbReference type="PROSITE" id="PS52004">
    <property type="entry name" value="KS3_2"/>
    <property type="match status" value="1"/>
</dbReference>
<feature type="domain" description="Ketosynthase family 3 (KS3)" evidence="9">
    <location>
        <begin position="1"/>
        <end position="93"/>
    </location>
</feature>
<dbReference type="InParanoid" id="E1ZUX3"/>
<dbReference type="SUPFAM" id="SSF53901">
    <property type="entry name" value="Thiolase-like"/>
    <property type="match status" value="1"/>
</dbReference>
<dbReference type="STRING" id="104421.E1ZUX3"/>
<proteinExistence type="predicted"/>
<evidence type="ECO:0000256" key="3">
    <source>
        <dbReference type="ARBA" id="ARBA00022832"/>
    </source>
</evidence>
<reference evidence="10 11" key="1">
    <citation type="journal article" date="2010" name="Science">
        <title>Genomic comparison of the ants Camponotus floridanus and Harpegnathos saltator.</title>
        <authorList>
            <person name="Bonasio R."/>
            <person name="Zhang G."/>
            <person name="Ye C."/>
            <person name="Mutti N.S."/>
            <person name="Fang X."/>
            <person name="Qin N."/>
            <person name="Donahue G."/>
            <person name="Yang P."/>
            <person name="Li Q."/>
            <person name="Li C."/>
            <person name="Zhang P."/>
            <person name="Huang Z."/>
            <person name="Berger S.L."/>
            <person name="Reinberg D."/>
            <person name="Wang J."/>
            <person name="Liebig J."/>
        </authorList>
    </citation>
    <scope>NUCLEOTIDE SEQUENCE [LARGE SCALE GENOMIC DNA]</scope>
    <source>
        <strain evidence="11">C129</strain>
    </source>
</reference>
<evidence type="ECO:0000256" key="7">
    <source>
        <dbReference type="ARBA" id="ARBA00023160"/>
    </source>
</evidence>
<dbReference type="Pfam" id="PF02801">
    <property type="entry name" value="Ketoacyl-synt_C"/>
    <property type="match status" value="1"/>
</dbReference>
<protein>
    <submittedName>
        <fullName evidence="10">Fatty acid synthase</fullName>
    </submittedName>
</protein>
<dbReference type="InterPro" id="IPR020841">
    <property type="entry name" value="PKS_Beta-ketoAc_synthase_dom"/>
</dbReference>